<dbReference type="InterPro" id="IPR050654">
    <property type="entry name" value="AChE-related_enzymes"/>
</dbReference>
<dbReference type="Gene3D" id="3.40.50.1820">
    <property type="entry name" value="alpha/beta hydrolase"/>
    <property type="match status" value="1"/>
</dbReference>
<dbReference type="PROSITE" id="PS51318">
    <property type="entry name" value="TAT"/>
    <property type="match status" value="1"/>
</dbReference>
<dbReference type="InterPro" id="IPR002018">
    <property type="entry name" value="CarbesteraseB"/>
</dbReference>
<evidence type="ECO:0000256" key="1">
    <source>
        <dbReference type="ARBA" id="ARBA00022801"/>
    </source>
</evidence>
<dbReference type="RefSeq" id="WP_344027010.1">
    <property type="nucleotide sequence ID" value="NZ_BAAABX010000048.1"/>
</dbReference>
<evidence type="ECO:0000313" key="5">
    <source>
        <dbReference type="EMBL" id="GAA0417795.1"/>
    </source>
</evidence>
<feature type="signal peptide" evidence="3">
    <location>
        <begin position="1"/>
        <end position="28"/>
    </location>
</feature>
<name>A0ABP3IQW1_9ACTN</name>
<dbReference type="PANTHER" id="PTHR43918:SF4">
    <property type="entry name" value="CARBOXYLIC ESTER HYDROLASE"/>
    <property type="match status" value="1"/>
</dbReference>
<dbReference type="PANTHER" id="PTHR43918">
    <property type="entry name" value="ACETYLCHOLINESTERASE"/>
    <property type="match status" value="1"/>
</dbReference>
<keyword evidence="1" id="KW-0378">Hydrolase</keyword>
<dbReference type="Pfam" id="PF00135">
    <property type="entry name" value="COesterase"/>
    <property type="match status" value="1"/>
</dbReference>
<keyword evidence="6" id="KW-1185">Reference proteome</keyword>
<feature type="region of interest" description="Disordered" evidence="2">
    <location>
        <begin position="523"/>
        <end position="543"/>
    </location>
</feature>
<proteinExistence type="predicted"/>
<reference evidence="6" key="1">
    <citation type="journal article" date="2019" name="Int. J. Syst. Evol. Microbiol.">
        <title>The Global Catalogue of Microorganisms (GCM) 10K type strain sequencing project: providing services to taxonomists for standard genome sequencing and annotation.</title>
        <authorList>
            <consortium name="The Broad Institute Genomics Platform"/>
            <consortium name="The Broad Institute Genome Sequencing Center for Infectious Disease"/>
            <person name="Wu L."/>
            <person name="Ma J."/>
        </authorList>
    </citation>
    <scope>NUCLEOTIDE SEQUENCE [LARGE SCALE GENOMIC DNA]</scope>
    <source>
        <strain evidence="6">JCM 4788</strain>
    </source>
</reference>
<evidence type="ECO:0000259" key="4">
    <source>
        <dbReference type="Pfam" id="PF00135"/>
    </source>
</evidence>
<sequence>MATSRRLLLSFLLALLALLGGAPAPAGARAPRDPAVVTTDAGTVRGLVTDRGRAFLGVPFAAPPVGERRWRPPGPVGSWSGVRDATAYAGACAQPAGAELGSVESTNEDCLYLDVFTPPEGGGGKPVLVWFHGGAFMYGSGANYDASRLARAGDMVVVVANYRLGAFGYLAHPALAAEAPDTGSGDYGLMDQQAALRWTRANAAAFGGDPANVTAGGLSSGGLSVCAHLVAPGSRGLFARALVHSAPCGLASRPVAEAESAGRAFAAGAGCLGSSGAVVACLRSRTAAQLLKVPTTGAAPWWQVSGTPVLPRPPGEVIAAGGHARVPVLTGSALDEGTIGAAAVEAQGTPLDAVTYPVVLAALFGTDAPQVAAHYPASAYGGDHRLAFAAAYGDYLVACPTREAARRFATAEPARTFAYEFADRAAPNLYARTPDFPLGAYHGSDTPYLFDYRPAGDLRLDPAQQRLSAAMMASWSRFAATGDPGGGWPATPPAPYRPLSLAPDAVVLRDDFETGHQCGFWAGIPRPEPRSASVTGRALPERP</sequence>
<evidence type="ECO:0000256" key="3">
    <source>
        <dbReference type="SAM" id="SignalP"/>
    </source>
</evidence>
<dbReference type="InterPro" id="IPR006311">
    <property type="entry name" value="TAT_signal"/>
</dbReference>
<evidence type="ECO:0000313" key="6">
    <source>
        <dbReference type="Proteomes" id="UP001500879"/>
    </source>
</evidence>
<dbReference type="EMBL" id="BAAABX010000048">
    <property type="protein sequence ID" value="GAA0417795.1"/>
    <property type="molecule type" value="Genomic_DNA"/>
</dbReference>
<protein>
    <submittedName>
        <fullName evidence="5">Carboxylesterase family protein</fullName>
    </submittedName>
</protein>
<feature type="domain" description="Carboxylesterase type B" evidence="4">
    <location>
        <begin position="34"/>
        <end position="507"/>
    </location>
</feature>
<organism evidence="5 6">
    <name type="scientific">Streptomyces luteireticuli</name>
    <dbReference type="NCBI Taxonomy" id="173858"/>
    <lineage>
        <taxon>Bacteria</taxon>
        <taxon>Bacillati</taxon>
        <taxon>Actinomycetota</taxon>
        <taxon>Actinomycetes</taxon>
        <taxon>Kitasatosporales</taxon>
        <taxon>Streptomycetaceae</taxon>
        <taxon>Streptomyces</taxon>
    </lineage>
</organism>
<evidence type="ECO:0000256" key="2">
    <source>
        <dbReference type="SAM" id="MobiDB-lite"/>
    </source>
</evidence>
<dbReference type="InterPro" id="IPR029058">
    <property type="entry name" value="AB_hydrolase_fold"/>
</dbReference>
<dbReference type="PROSITE" id="PS00941">
    <property type="entry name" value="CARBOXYLESTERASE_B_2"/>
    <property type="match status" value="1"/>
</dbReference>
<accession>A0ABP3IQW1</accession>
<feature type="chain" id="PRO_5047085025" evidence="3">
    <location>
        <begin position="29"/>
        <end position="543"/>
    </location>
</feature>
<comment type="caution">
    <text evidence="5">The sequence shown here is derived from an EMBL/GenBank/DDBJ whole genome shotgun (WGS) entry which is preliminary data.</text>
</comment>
<dbReference type="SUPFAM" id="SSF53474">
    <property type="entry name" value="alpha/beta-Hydrolases"/>
    <property type="match status" value="1"/>
</dbReference>
<gene>
    <name evidence="5" type="ORF">GCM10010357_43930</name>
</gene>
<dbReference type="Proteomes" id="UP001500879">
    <property type="component" value="Unassembled WGS sequence"/>
</dbReference>
<keyword evidence="3" id="KW-0732">Signal</keyword>
<dbReference type="InterPro" id="IPR019819">
    <property type="entry name" value="Carboxylesterase_B_CS"/>
</dbReference>